<evidence type="ECO:0000313" key="2">
    <source>
        <dbReference type="EMBL" id="KAK4875838.1"/>
    </source>
</evidence>
<keyword evidence="3" id="KW-1185">Reference proteome</keyword>
<protein>
    <submittedName>
        <fullName evidence="2">Uncharacterized protein</fullName>
    </submittedName>
</protein>
<proteinExistence type="predicted"/>
<name>A0AAN7QEQ1_9COLE</name>
<dbReference type="Proteomes" id="UP001353858">
    <property type="component" value="Unassembled WGS sequence"/>
</dbReference>
<feature type="region of interest" description="Disordered" evidence="1">
    <location>
        <begin position="49"/>
        <end position="96"/>
    </location>
</feature>
<dbReference type="AlphaFoldDB" id="A0AAN7QEQ1"/>
<gene>
    <name evidence="2" type="ORF">RN001_012260</name>
</gene>
<reference evidence="3" key="1">
    <citation type="submission" date="2023-01" db="EMBL/GenBank/DDBJ databases">
        <title>Key to firefly adult light organ development and bioluminescence: homeobox transcription factors regulate luciferase expression and transportation to peroxisome.</title>
        <authorList>
            <person name="Fu X."/>
        </authorList>
    </citation>
    <scope>NUCLEOTIDE SEQUENCE [LARGE SCALE GENOMIC DNA]</scope>
</reference>
<sequence>MVFEMSQLPSTSKKFRLGNKGYEETFEQWFNEVDDASDEDEAEENFAVYSNHDTDSEQSISEVEDNLKITDLDLEQDSDKGTERNSESNDIEEHKSKNYYYGKNRYKWAANTPFKKNSRTPSHNIVLHLPGVRAAGKIEDKHNIEKVWNLLFDHEI</sequence>
<comment type="caution">
    <text evidence="2">The sequence shown here is derived from an EMBL/GenBank/DDBJ whole genome shotgun (WGS) entry which is preliminary data.</text>
</comment>
<evidence type="ECO:0000313" key="3">
    <source>
        <dbReference type="Proteomes" id="UP001353858"/>
    </source>
</evidence>
<evidence type="ECO:0000256" key="1">
    <source>
        <dbReference type="SAM" id="MobiDB-lite"/>
    </source>
</evidence>
<organism evidence="2 3">
    <name type="scientific">Aquatica leii</name>
    <dbReference type="NCBI Taxonomy" id="1421715"/>
    <lineage>
        <taxon>Eukaryota</taxon>
        <taxon>Metazoa</taxon>
        <taxon>Ecdysozoa</taxon>
        <taxon>Arthropoda</taxon>
        <taxon>Hexapoda</taxon>
        <taxon>Insecta</taxon>
        <taxon>Pterygota</taxon>
        <taxon>Neoptera</taxon>
        <taxon>Endopterygota</taxon>
        <taxon>Coleoptera</taxon>
        <taxon>Polyphaga</taxon>
        <taxon>Elateriformia</taxon>
        <taxon>Elateroidea</taxon>
        <taxon>Lampyridae</taxon>
        <taxon>Luciolinae</taxon>
        <taxon>Aquatica</taxon>
    </lineage>
</organism>
<feature type="compositionally biased region" description="Basic and acidic residues" evidence="1">
    <location>
        <begin position="65"/>
        <end position="96"/>
    </location>
</feature>
<dbReference type="EMBL" id="JARPUR010000005">
    <property type="protein sequence ID" value="KAK4875838.1"/>
    <property type="molecule type" value="Genomic_DNA"/>
</dbReference>
<accession>A0AAN7QEQ1</accession>